<dbReference type="InterPro" id="IPR012000">
    <property type="entry name" value="Thiamin_PyroP_enz_cen_dom"/>
</dbReference>
<accession>A0A7X5N3C2</accession>
<dbReference type="PANTHER" id="PTHR42981">
    <property type="entry name" value="PYRUVATE DEHYDROGENASE [UBIQUINONE]"/>
    <property type="match status" value="1"/>
</dbReference>
<dbReference type="SUPFAM" id="SSF52467">
    <property type="entry name" value="DHS-like NAD/FAD-binding domain"/>
    <property type="match status" value="1"/>
</dbReference>
<dbReference type="InterPro" id="IPR029035">
    <property type="entry name" value="DHS-like_NAD/FAD-binding_dom"/>
</dbReference>
<dbReference type="GO" id="GO:0030976">
    <property type="term" value="F:thiamine pyrophosphate binding"/>
    <property type="evidence" value="ECO:0007669"/>
    <property type="project" value="InterPro"/>
</dbReference>
<comment type="caution">
    <text evidence="2">The sequence shown here is derived from an EMBL/GenBank/DDBJ whole genome shotgun (WGS) entry which is preliminary data.</text>
</comment>
<sequence length="102" mass="11250">LGAPIVHALRGKEHVEWENPFDVGMTGLIGFSSGYHAMLNCDTLIMLGTDFPYRQFYPKDATIVQVDRDPSALGRRTPLQLGIAADVGETIAALLPQLQRRE</sequence>
<name>A0A7X5N3C2_XANPE</name>
<feature type="non-terminal residue" evidence="2">
    <location>
        <position position="1"/>
    </location>
</feature>
<dbReference type="AlphaFoldDB" id="A0A7X5N3C2"/>
<feature type="non-terminal residue" evidence="2">
    <location>
        <position position="102"/>
    </location>
</feature>
<keyword evidence="2" id="KW-0830">Ubiquinone</keyword>
<dbReference type="Gene3D" id="3.40.50.1220">
    <property type="entry name" value="TPP-binding domain"/>
    <property type="match status" value="1"/>
</dbReference>
<dbReference type="Proteomes" id="UP000471082">
    <property type="component" value="Unassembled WGS sequence"/>
</dbReference>
<dbReference type="PANTHER" id="PTHR42981:SF2">
    <property type="entry name" value="PYRUVATE DEHYDROGENASE [UBIQUINONE]"/>
    <property type="match status" value="1"/>
</dbReference>
<dbReference type="GO" id="GO:0000287">
    <property type="term" value="F:magnesium ion binding"/>
    <property type="evidence" value="ECO:0007669"/>
    <property type="project" value="InterPro"/>
</dbReference>
<dbReference type="EMBL" id="JAAGYU010001856">
    <property type="protein sequence ID" value="NEL80725.1"/>
    <property type="molecule type" value="Genomic_DNA"/>
</dbReference>
<organism evidence="2 3">
    <name type="scientific">Xanthomonas perforans</name>
    <dbReference type="NCBI Taxonomy" id="442694"/>
    <lineage>
        <taxon>Bacteria</taxon>
        <taxon>Pseudomonadati</taxon>
        <taxon>Pseudomonadota</taxon>
        <taxon>Gammaproteobacteria</taxon>
        <taxon>Lysobacterales</taxon>
        <taxon>Lysobacteraceae</taxon>
        <taxon>Xanthomonas</taxon>
    </lineage>
</organism>
<gene>
    <name evidence="2" type="ORF">G3W61_31250</name>
</gene>
<reference evidence="2 3" key="1">
    <citation type="submission" date="2019-11" db="EMBL/GenBank/DDBJ databases">
        <title>Genome-resolved metagenomics to study the prevalence of co-infection and intraspecific heterogeneity among plant pathogen metapopulations.</title>
        <authorList>
            <person name="Newberry E."/>
            <person name="Bhandari R."/>
            <person name="Kemble J."/>
            <person name="Sikora E."/>
            <person name="Potnis N."/>
        </authorList>
    </citation>
    <scope>NUCLEOTIDE SEQUENCE [LARGE SCALE GENOMIC DNA]</scope>
    <source>
        <strain evidence="2">Xp_Tom_Tuscaloosa_18b</strain>
    </source>
</reference>
<evidence type="ECO:0000259" key="1">
    <source>
        <dbReference type="Pfam" id="PF00205"/>
    </source>
</evidence>
<evidence type="ECO:0000313" key="2">
    <source>
        <dbReference type="EMBL" id="NEL80725.1"/>
    </source>
</evidence>
<evidence type="ECO:0000313" key="3">
    <source>
        <dbReference type="Proteomes" id="UP000471082"/>
    </source>
</evidence>
<dbReference type="InterPro" id="IPR047211">
    <property type="entry name" value="POXB-like"/>
</dbReference>
<dbReference type="Pfam" id="PF00205">
    <property type="entry name" value="TPP_enzyme_M"/>
    <property type="match status" value="1"/>
</dbReference>
<keyword evidence="2" id="KW-0670">Pyruvate</keyword>
<feature type="domain" description="Thiamine pyrophosphate enzyme central" evidence="1">
    <location>
        <begin position="1"/>
        <end position="94"/>
    </location>
</feature>
<protein>
    <submittedName>
        <fullName evidence="2">Ubiquinone-dependent pyruvate dehydrogenase</fullName>
    </submittedName>
</protein>
<proteinExistence type="predicted"/>